<dbReference type="OrthoDB" id="285029at2"/>
<dbReference type="GO" id="GO:0047922">
    <property type="term" value="F:gentisate 1,2-dioxygenase activity"/>
    <property type="evidence" value="ECO:0007669"/>
    <property type="project" value="UniProtKB-UniRule"/>
</dbReference>
<dbReference type="NCBIfam" id="TIGR02272">
    <property type="entry name" value="gentisate_1_2"/>
    <property type="match status" value="1"/>
</dbReference>
<accession>A0A516GZL8</accession>
<dbReference type="InterPro" id="IPR013096">
    <property type="entry name" value="Cupin_2"/>
</dbReference>
<dbReference type="CDD" id="cd06992">
    <property type="entry name" value="cupin_GDO-like_C"/>
    <property type="match status" value="1"/>
</dbReference>
<keyword evidence="6" id="KW-1185">Reference proteome</keyword>
<proteinExistence type="predicted"/>
<dbReference type="SUPFAM" id="SSF51182">
    <property type="entry name" value="RmlC-like cupins"/>
    <property type="match status" value="1"/>
</dbReference>
<dbReference type="EC" id="1.13.11.4" evidence="3"/>
<evidence type="ECO:0000313" key="6">
    <source>
        <dbReference type="Proteomes" id="UP000317496"/>
    </source>
</evidence>
<dbReference type="Gene3D" id="2.60.120.10">
    <property type="entry name" value="Jelly Rolls"/>
    <property type="match status" value="1"/>
</dbReference>
<feature type="domain" description="Cupin type-2" evidence="4">
    <location>
        <begin position="98"/>
        <end position="165"/>
    </location>
</feature>
<organism evidence="5 6">
    <name type="scientific">Ferrovibrio terrae</name>
    <dbReference type="NCBI Taxonomy" id="2594003"/>
    <lineage>
        <taxon>Bacteria</taxon>
        <taxon>Pseudomonadati</taxon>
        <taxon>Pseudomonadota</taxon>
        <taxon>Alphaproteobacteria</taxon>
        <taxon>Rhodospirillales</taxon>
        <taxon>Rhodospirillaceae</taxon>
        <taxon>Ferrovibrio</taxon>
    </lineage>
</organism>
<name>A0A516GZL8_9PROT</name>
<dbReference type="InterPro" id="IPR011960">
    <property type="entry name" value="Gentisate_dOase"/>
</dbReference>
<keyword evidence="2 5" id="KW-0560">Oxidoreductase</keyword>
<reference evidence="5 6" key="1">
    <citation type="submission" date="2019-07" db="EMBL/GenBank/DDBJ databases">
        <title>Genome sequencing for Ferrovibrio sp. K5.</title>
        <authorList>
            <person name="Park S.-J."/>
        </authorList>
    </citation>
    <scope>NUCLEOTIDE SEQUENCE [LARGE SCALE GENOMIC DNA]</scope>
    <source>
        <strain evidence="5 6">K5</strain>
    </source>
</reference>
<sequence length="356" mass="39898">MTQHSAIDPAVMQQRKAYYDKIGSRKLAPLWEVLHALVIPQPKSACQPALWRYDELRDDIMEAGRLITAKEAERRVLILENPGMPGQSRITTSLYAGLQLILPGEVAPAHRHTQSALRFIVEGNGAYTAVDGEKTIMREGDFVITPSWTWHDHGNDSDHPMVWMDGLDIPLVQALDCSFMERLPEDSQPLARPTGDALARYGAGLLPVDHEVRTPTSPVFNYPYSRTREALETMRRADEWDPCHGLKLQYVNPATGQSAMPTIGTYMQLLPKGFTGEAYRSSDATVFSVVEGKGHTMVGEGSTAERFDWGRRDTFVIPSWVPHRHHAPDGDAVLFSFSDRPVQKVLGLWRESRGNR</sequence>
<dbReference type="Proteomes" id="UP000317496">
    <property type="component" value="Chromosome"/>
</dbReference>
<dbReference type="AlphaFoldDB" id="A0A516GZL8"/>
<evidence type="ECO:0000256" key="1">
    <source>
        <dbReference type="ARBA" id="ARBA00022964"/>
    </source>
</evidence>
<dbReference type="InterPro" id="IPR014710">
    <property type="entry name" value="RmlC-like_jellyroll"/>
</dbReference>
<evidence type="ECO:0000256" key="2">
    <source>
        <dbReference type="ARBA" id="ARBA00023002"/>
    </source>
</evidence>
<dbReference type="PANTHER" id="PTHR41517:SF1">
    <property type="entry name" value="CUPIN"/>
    <property type="match status" value="1"/>
</dbReference>
<protein>
    <recommendedName>
        <fullName evidence="3">Gentisate 1,2-dioxygenase</fullName>
        <ecNumber evidence="3">1.13.11.4</ecNumber>
    </recommendedName>
</protein>
<dbReference type="InterPro" id="IPR011051">
    <property type="entry name" value="RmlC_Cupin_sf"/>
</dbReference>
<dbReference type="Pfam" id="PF07883">
    <property type="entry name" value="Cupin_2"/>
    <property type="match status" value="1"/>
</dbReference>
<dbReference type="KEGG" id="fer:FNB15_06610"/>
<dbReference type="RefSeq" id="WP_144067944.1">
    <property type="nucleotide sequence ID" value="NZ_CP041636.1"/>
</dbReference>
<dbReference type="InterPro" id="IPR047183">
    <property type="entry name" value="GDO-like"/>
</dbReference>
<dbReference type="EMBL" id="CP041636">
    <property type="protein sequence ID" value="QDO96963.1"/>
    <property type="molecule type" value="Genomic_DNA"/>
</dbReference>
<dbReference type="CDD" id="cd02216">
    <property type="entry name" value="cupin_GDO-like_N"/>
    <property type="match status" value="1"/>
</dbReference>
<dbReference type="PANTHER" id="PTHR41517">
    <property type="entry name" value="1,2-DIOXYGENASE PROTEIN-RELATED"/>
    <property type="match status" value="1"/>
</dbReference>
<gene>
    <name evidence="5" type="primary">gtdA</name>
    <name evidence="5" type="ORF">FNB15_06610</name>
</gene>
<keyword evidence="1 5" id="KW-0223">Dioxygenase</keyword>
<evidence type="ECO:0000256" key="3">
    <source>
        <dbReference type="NCBIfam" id="TIGR02272"/>
    </source>
</evidence>
<evidence type="ECO:0000259" key="4">
    <source>
        <dbReference type="Pfam" id="PF07883"/>
    </source>
</evidence>
<evidence type="ECO:0000313" key="5">
    <source>
        <dbReference type="EMBL" id="QDO96963.1"/>
    </source>
</evidence>